<dbReference type="InterPro" id="IPR000847">
    <property type="entry name" value="LysR_HTH_N"/>
</dbReference>
<evidence type="ECO:0000256" key="4">
    <source>
        <dbReference type="ARBA" id="ARBA00023163"/>
    </source>
</evidence>
<dbReference type="SUPFAM" id="SSF53850">
    <property type="entry name" value="Periplasmic binding protein-like II"/>
    <property type="match status" value="1"/>
</dbReference>
<keyword evidence="3" id="KW-0238">DNA-binding</keyword>
<feature type="domain" description="HTH lysR-type" evidence="5">
    <location>
        <begin position="10"/>
        <end position="67"/>
    </location>
</feature>
<comment type="similarity">
    <text evidence="1">Belongs to the LysR transcriptional regulatory family.</text>
</comment>
<keyword evidence="7" id="KW-1185">Reference proteome</keyword>
<reference evidence="6 7" key="1">
    <citation type="submission" date="2024-03" db="EMBL/GenBank/DDBJ databases">
        <title>Reference genomes for the five species model microbial community.</title>
        <authorList>
            <person name="Padfield D."/>
        </authorList>
    </citation>
    <scope>NUCLEOTIDE SEQUENCE [LARGE SCALE GENOMIC DNA]</scope>
    <source>
        <strain evidence="6 7">AB1</strain>
    </source>
</reference>
<evidence type="ECO:0000256" key="1">
    <source>
        <dbReference type="ARBA" id="ARBA00009437"/>
    </source>
</evidence>
<dbReference type="Gene3D" id="1.10.10.10">
    <property type="entry name" value="Winged helix-like DNA-binding domain superfamily/Winged helix DNA-binding domain"/>
    <property type="match status" value="1"/>
</dbReference>
<dbReference type="SUPFAM" id="SSF46785">
    <property type="entry name" value="Winged helix' DNA-binding domain"/>
    <property type="match status" value="1"/>
</dbReference>
<evidence type="ECO:0000256" key="3">
    <source>
        <dbReference type="ARBA" id="ARBA00023125"/>
    </source>
</evidence>
<dbReference type="InterPro" id="IPR036390">
    <property type="entry name" value="WH_DNA-bd_sf"/>
</dbReference>
<keyword evidence="4" id="KW-0804">Transcription</keyword>
<dbReference type="PROSITE" id="PS50931">
    <property type="entry name" value="HTH_LYSR"/>
    <property type="match status" value="1"/>
</dbReference>
<keyword evidence="2" id="KW-0805">Transcription regulation</keyword>
<dbReference type="Gene3D" id="3.40.190.290">
    <property type="match status" value="1"/>
</dbReference>
<evidence type="ECO:0000313" key="7">
    <source>
        <dbReference type="Proteomes" id="UP001456224"/>
    </source>
</evidence>
<evidence type="ECO:0000313" key="6">
    <source>
        <dbReference type="EMBL" id="WXR73764.1"/>
    </source>
</evidence>
<dbReference type="Pfam" id="PF03466">
    <property type="entry name" value="LysR_substrate"/>
    <property type="match status" value="1"/>
</dbReference>
<dbReference type="InterPro" id="IPR050950">
    <property type="entry name" value="HTH-type_LysR_regulators"/>
</dbReference>
<protein>
    <submittedName>
        <fullName evidence="6">LysR family transcriptional regulator</fullName>
    </submittedName>
</protein>
<name>A0ABZ2S1D8_9BURK</name>
<organism evidence="6 7">
    <name type="scientific">Achromobacter veterisilvae</name>
    <dbReference type="NCBI Taxonomy" id="2069367"/>
    <lineage>
        <taxon>Bacteria</taxon>
        <taxon>Pseudomonadati</taxon>
        <taxon>Pseudomonadota</taxon>
        <taxon>Betaproteobacteria</taxon>
        <taxon>Burkholderiales</taxon>
        <taxon>Alcaligenaceae</taxon>
        <taxon>Achromobacter</taxon>
    </lineage>
</organism>
<dbReference type="EMBL" id="CP148753">
    <property type="protein sequence ID" value="WXR73764.1"/>
    <property type="molecule type" value="Genomic_DNA"/>
</dbReference>
<dbReference type="RefSeq" id="WP_338879776.1">
    <property type="nucleotide sequence ID" value="NZ_CP148753.1"/>
</dbReference>
<dbReference type="PANTHER" id="PTHR30419">
    <property type="entry name" value="HTH-TYPE TRANSCRIPTIONAL REGULATOR YBHD"/>
    <property type="match status" value="1"/>
</dbReference>
<dbReference type="CDD" id="cd08440">
    <property type="entry name" value="PBP2_LTTR_like_4"/>
    <property type="match status" value="1"/>
</dbReference>
<evidence type="ECO:0000256" key="2">
    <source>
        <dbReference type="ARBA" id="ARBA00023015"/>
    </source>
</evidence>
<gene>
    <name evidence="6" type="ORF">WHX56_29785</name>
</gene>
<dbReference type="Pfam" id="PF00126">
    <property type="entry name" value="HTH_1"/>
    <property type="match status" value="1"/>
</dbReference>
<evidence type="ECO:0000259" key="5">
    <source>
        <dbReference type="PROSITE" id="PS50931"/>
    </source>
</evidence>
<proteinExistence type="inferred from homology"/>
<dbReference type="InterPro" id="IPR036388">
    <property type="entry name" value="WH-like_DNA-bd_sf"/>
</dbReference>
<dbReference type="PANTHER" id="PTHR30419:SF8">
    <property type="entry name" value="NITROGEN ASSIMILATION TRANSCRIPTIONAL ACTIVATOR-RELATED"/>
    <property type="match status" value="1"/>
</dbReference>
<sequence length="299" mass="32380">MGSHAMRIDLSLRQLEVIVQVADAGSFRAAARQLDISQPALSRTLRLAEQTLGTRLFDRDTRHVTITPAGRELLRIARRVLNDFDSAFSELGHFMQGHLGLVTVAALPSASVALLPTALAAYRRQHPQVEFTLLELPAPALLSAVEEGLADFGLCVRPTPDQRLKYQHLHDDPMVLLCREDDPLATRSSVPWSVFAERPYVTVQASSSIRQIADGVFLRRKLSVRPAFEAPSLTTCCALVRAGLGVSALPRMGLGLTDMEGLVCIPLVAPSVFRSVGLVTRIGRSLSPASLAFLGMLGG</sequence>
<dbReference type="PRINTS" id="PR00039">
    <property type="entry name" value="HTHLYSR"/>
</dbReference>
<dbReference type="InterPro" id="IPR005119">
    <property type="entry name" value="LysR_subst-bd"/>
</dbReference>
<dbReference type="Proteomes" id="UP001456224">
    <property type="component" value="Chromosome"/>
</dbReference>
<accession>A0ABZ2S1D8</accession>